<feature type="domain" description="Bacteriophage T5 Orf172 DNA-binding" evidence="1">
    <location>
        <begin position="9"/>
        <end position="65"/>
    </location>
</feature>
<protein>
    <recommendedName>
        <fullName evidence="1">Bacteriophage T5 Orf172 DNA-binding domain-containing protein</fullName>
    </recommendedName>
</protein>
<evidence type="ECO:0000313" key="2">
    <source>
        <dbReference type="EMBL" id="CAB4187209.1"/>
    </source>
</evidence>
<organism evidence="2">
    <name type="scientific">uncultured Caudovirales phage</name>
    <dbReference type="NCBI Taxonomy" id="2100421"/>
    <lineage>
        <taxon>Viruses</taxon>
        <taxon>Duplodnaviria</taxon>
        <taxon>Heunggongvirae</taxon>
        <taxon>Uroviricota</taxon>
        <taxon>Caudoviricetes</taxon>
        <taxon>Peduoviridae</taxon>
        <taxon>Maltschvirus</taxon>
        <taxon>Maltschvirus maltsch</taxon>
    </lineage>
</organism>
<gene>
    <name evidence="2" type="ORF">UFOVP1155_4</name>
</gene>
<evidence type="ECO:0000259" key="1">
    <source>
        <dbReference type="Pfam" id="PF10544"/>
    </source>
</evidence>
<reference evidence="2" key="1">
    <citation type="submission" date="2020-05" db="EMBL/GenBank/DDBJ databases">
        <authorList>
            <person name="Chiriac C."/>
            <person name="Salcher M."/>
            <person name="Ghai R."/>
            <person name="Kavagutti S V."/>
        </authorList>
    </citation>
    <scope>NUCLEOTIDE SEQUENCE</scope>
</reference>
<accession>A0A6J5QRA1</accession>
<dbReference type="InterPro" id="IPR018306">
    <property type="entry name" value="Phage_T5_Orf172_DNA-bd"/>
</dbReference>
<dbReference type="EMBL" id="LR797111">
    <property type="protein sequence ID" value="CAB4187209.1"/>
    <property type="molecule type" value="Genomic_DNA"/>
</dbReference>
<name>A0A6J5QRA1_9CAUD</name>
<proteinExistence type="predicted"/>
<sequence length="111" mass="13289">MIKRKGKKGFVYILMNQEGTLFKYGASIDPQTRVRHINYDFKQNKFDIIHLMPSKDIFRLENKIKHFMLRFGVFSEIFGDPIFTKDMVLKIANCAFYDDKKSFEEIYYQVV</sequence>
<dbReference type="Pfam" id="PF10544">
    <property type="entry name" value="T5orf172"/>
    <property type="match status" value="1"/>
</dbReference>